<reference evidence="2 3" key="2">
    <citation type="submission" date="2016-08" db="EMBL/GenBank/DDBJ databases">
        <title>Pervasive Adenine N6-methylation of Active Genes in Fungi.</title>
        <authorList>
            <consortium name="DOE Joint Genome Institute"/>
            <person name="Mondo S.J."/>
            <person name="Dannebaum R.O."/>
            <person name="Kuo R.C."/>
            <person name="Labutti K."/>
            <person name="Haridas S."/>
            <person name="Kuo A."/>
            <person name="Salamov A."/>
            <person name="Ahrendt S.R."/>
            <person name="Lipzen A."/>
            <person name="Sullivan W."/>
            <person name="Andreopoulos W.B."/>
            <person name="Clum A."/>
            <person name="Lindquist E."/>
            <person name="Daum C."/>
            <person name="Ramamoorthy G.K."/>
            <person name="Gryganskyi A."/>
            <person name="Culley D."/>
            <person name="Magnuson J.K."/>
            <person name="James T.Y."/>
            <person name="O'Malley M.A."/>
            <person name="Stajich J.E."/>
            <person name="Spatafora J.W."/>
            <person name="Visel A."/>
            <person name="Grigoriev I.V."/>
        </authorList>
    </citation>
    <scope>NUCLEOTIDE SEQUENCE [LARGE SCALE GENOMIC DNA]</scope>
    <source>
        <strain evidence="2 3">S4</strain>
    </source>
</reference>
<comment type="caution">
    <text evidence="2">The sequence shown here is derived from an EMBL/GenBank/DDBJ whole genome shotgun (WGS) entry which is preliminary data.</text>
</comment>
<evidence type="ECO:0000313" key="3">
    <source>
        <dbReference type="Proteomes" id="UP000193944"/>
    </source>
</evidence>
<protein>
    <submittedName>
        <fullName evidence="2">Uncharacterized protein</fullName>
    </submittedName>
</protein>
<dbReference type="OrthoDB" id="10565490at2759"/>
<reference evidence="2 3" key="1">
    <citation type="submission" date="2016-08" db="EMBL/GenBank/DDBJ databases">
        <title>A Parts List for Fungal Cellulosomes Revealed by Comparative Genomics.</title>
        <authorList>
            <consortium name="DOE Joint Genome Institute"/>
            <person name="Haitjema C.H."/>
            <person name="Gilmore S.P."/>
            <person name="Henske J.K."/>
            <person name="Solomon K.V."/>
            <person name="De Groot R."/>
            <person name="Kuo A."/>
            <person name="Mondo S.J."/>
            <person name="Salamov A.A."/>
            <person name="Labutti K."/>
            <person name="Zhao Z."/>
            <person name="Chiniquy J."/>
            <person name="Barry K."/>
            <person name="Brewer H.M."/>
            <person name="Purvine S.O."/>
            <person name="Wright A.T."/>
            <person name="Boxma B."/>
            <person name="Van Alen T."/>
            <person name="Hackstein J.H."/>
            <person name="Baker S.E."/>
            <person name="Grigoriev I.V."/>
            <person name="O'Malley M.A."/>
        </authorList>
    </citation>
    <scope>NUCLEOTIDE SEQUENCE [LARGE SCALE GENOMIC DNA]</scope>
    <source>
        <strain evidence="2 3">S4</strain>
    </source>
</reference>
<accession>A0A1Y1XE68</accession>
<evidence type="ECO:0000313" key="2">
    <source>
        <dbReference type="EMBL" id="ORX83674.1"/>
    </source>
</evidence>
<keyword evidence="1" id="KW-0732">Signal</keyword>
<feature type="signal peptide" evidence="1">
    <location>
        <begin position="1"/>
        <end position="19"/>
    </location>
</feature>
<organism evidence="2 3">
    <name type="scientific">Anaeromyces robustus</name>
    <dbReference type="NCBI Taxonomy" id="1754192"/>
    <lineage>
        <taxon>Eukaryota</taxon>
        <taxon>Fungi</taxon>
        <taxon>Fungi incertae sedis</taxon>
        <taxon>Chytridiomycota</taxon>
        <taxon>Chytridiomycota incertae sedis</taxon>
        <taxon>Neocallimastigomycetes</taxon>
        <taxon>Neocallimastigales</taxon>
        <taxon>Neocallimastigaceae</taxon>
        <taxon>Anaeromyces</taxon>
    </lineage>
</organism>
<sequence>MFKAILIILFFIIIKGSNSFDITEKEFFTHAEEYDYNKDIYLNNNFGYSLDSIKFGNELINIEYNECKDEDDFFTFLIDHYTFVDNKDDNARYIFNLLSSCKKYHDKVHKFTFATPPKYLHCFFSKAKFGFTSLLRYLYGGKCKDKLSCDRQYLLGTIILNLDYEKYRN</sequence>
<gene>
    <name evidence="2" type="ORF">BCR32DRAFT_243206</name>
</gene>
<name>A0A1Y1XE68_9FUNG</name>
<keyword evidence="3" id="KW-1185">Reference proteome</keyword>
<dbReference type="EMBL" id="MCFG01000068">
    <property type="protein sequence ID" value="ORX83674.1"/>
    <property type="molecule type" value="Genomic_DNA"/>
</dbReference>
<dbReference type="AlphaFoldDB" id="A0A1Y1XE68"/>
<evidence type="ECO:0000256" key="1">
    <source>
        <dbReference type="SAM" id="SignalP"/>
    </source>
</evidence>
<feature type="chain" id="PRO_5012305088" evidence="1">
    <location>
        <begin position="20"/>
        <end position="169"/>
    </location>
</feature>
<proteinExistence type="predicted"/>
<dbReference type="Proteomes" id="UP000193944">
    <property type="component" value="Unassembled WGS sequence"/>
</dbReference>